<reference evidence="2" key="1">
    <citation type="submission" date="2016-10" db="EMBL/GenBank/DDBJ databases">
        <authorList>
            <person name="Varghese N."/>
            <person name="Submissions S."/>
        </authorList>
    </citation>
    <scope>NUCLEOTIDE SEQUENCE [LARGE SCALE GENOMIC DNA]</scope>
    <source>
        <strain evidence="2">OR362-8,ATCC BAA-1266,JCM 13504</strain>
    </source>
</reference>
<evidence type="ECO:0000313" key="2">
    <source>
        <dbReference type="Proteomes" id="UP000199029"/>
    </source>
</evidence>
<accession>A0A1I6AEP5</accession>
<proteinExistence type="predicted"/>
<evidence type="ECO:0000313" key="1">
    <source>
        <dbReference type="EMBL" id="SFQ67135.1"/>
    </source>
</evidence>
<gene>
    <name evidence="1" type="ORF">SAMN04515668_3604</name>
</gene>
<dbReference type="Proteomes" id="UP000199029">
    <property type="component" value="Unassembled WGS sequence"/>
</dbReference>
<sequence>MFNAAISLGNANTLRCDIEGLSLSSWPGMDAQKTPLQ</sequence>
<name>A0A1I6AEP5_HYMAR</name>
<dbReference type="EMBL" id="FOXS01000005">
    <property type="protein sequence ID" value="SFQ67135.1"/>
    <property type="molecule type" value="Genomic_DNA"/>
</dbReference>
<keyword evidence="2" id="KW-1185">Reference proteome</keyword>
<dbReference type="AlphaFoldDB" id="A0A1I6AEP5"/>
<organism evidence="1 2">
    <name type="scientific">Hymenobacter arizonensis</name>
    <name type="common">Siccationidurans arizonensis</name>
    <dbReference type="NCBI Taxonomy" id="1227077"/>
    <lineage>
        <taxon>Bacteria</taxon>
        <taxon>Pseudomonadati</taxon>
        <taxon>Bacteroidota</taxon>
        <taxon>Cytophagia</taxon>
        <taxon>Cytophagales</taxon>
        <taxon>Hymenobacteraceae</taxon>
        <taxon>Hymenobacter</taxon>
    </lineage>
</organism>
<protein>
    <submittedName>
        <fullName evidence="1">Uncharacterized protein</fullName>
    </submittedName>
</protein>